<evidence type="ECO:0000313" key="6">
    <source>
        <dbReference type="EMBL" id="GAA1531097.1"/>
    </source>
</evidence>
<keyword evidence="3" id="KW-0044">Antibiotic</keyword>
<evidence type="ECO:0000313" key="7">
    <source>
        <dbReference type="Proteomes" id="UP001500842"/>
    </source>
</evidence>
<protein>
    <recommendedName>
        <fullName evidence="8">Neocarzinostatin family protein</fullName>
    </recommendedName>
</protein>
<dbReference type="Gene3D" id="2.60.40.230">
    <property type="entry name" value="Neocarzinostatin-like"/>
    <property type="match status" value="1"/>
</dbReference>
<dbReference type="InterPro" id="IPR002186">
    <property type="entry name" value="Neocarzinostatin_fam"/>
</dbReference>
<evidence type="ECO:0008006" key="8">
    <source>
        <dbReference type="Google" id="ProtNLM"/>
    </source>
</evidence>
<evidence type="ECO:0000256" key="5">
    <source>
        <dbReference type="ARBA" id="ARBA00023157"/>
    </source>
</evidence>
<dbReference type="Pfam" id="PF00960">
    <property type="entry name" value="Neocarzinostat"/>
    <property type="match status" value="1"/>
</dbReference>
<dbReference type="SUPFAM" id="SSF49319">
    <property type="entry name" value="Actinoxanthin-like"/>
    <property type="match status" value="1"/>
</dbReference>
<dbReference type="RefSeq" id="WP_344113082.1">
    <property type="nucleotide sequence ID" value="NZ_BAAAOR010000028.1"/>
</dbReference>
<keyword evidence="7" id="KW-1185">Reference proteome</keyword>
<sequence length="171" mass="17234">MKKSVEGGTTMAPARVSAPQPKARPLALLLAVVAALGVVGLTAGAAAAATSVSQTTNLVDGQSVTVTGTGLTPSTPHKIGVCTQETYLGIPACDEGVPVTTDASGSFSLSVTVHKTNTNIHKTALPFPLNVPQPATFTCKGSSGAQCELLITEHPTGGMKTTVGTYAITFQ</sequence>
<keyword evidence="4" id="KW-0238">DNA-binding</keyword>
<evidence type="ECO:0000256" key="3">
    <source>
        <dbReference type="ARBA" id="ARBA00023022"/>
    </source>
</evidence>
<accession>A0ABN2B0B8</accession>
<dbReference type="PRINTS" id="PR01885">
    <property type="entry name" value="MACROMOMYCIN"/>
</dbReference>
<dbReference type="EMBL" id="BAAAOR010000028">
    <property type="protein sequence ID" value="GAA1531097.1"/>
    <property type="molecule type" value="Genomic_DNA"/>
</dbReference>
<evidence type="ECO:0000256" key="1">
    <source>
        <dbReference type="ARBA" id="ARBA00010648"/>
    </source>
</evidence>
<dbReference type="Proteomes" id="UP001500842">
    <property type="component" value="Unassembled WGS sequence"/>
</dbReference>
<name>A0ABN2B0B8_9ACTN</name>
<evidence type="ECO:0000256" key="2">
    <source>
        <dbReference type="ARBA" id="ARBA00022529"/>
    </source>
</evidence>
<keyword evidence="5" id="KW-1015">Disulfide bond</keyword>
<comment type="similarity">
    <text evidence="1">Belongs to the neocarzinostatin family.</text>
</comment>
<comment type="caution">
    <text evidence="6">The sequence shown here is derived from an EMBL/GenBank/DDBJ whole genome shotgun (WGS) entry which is preliminary data.</text>
</comment>
<dbReference type="InterPro" id="IPR027273">
    <property type="entry name" value="Neocarzinostatin-like"/>
</dbReference>
<keyword evidence="2" id="KW-0929">Antimicrobial</keyword>
<proteinExistence type="inferred from homology"/>
<organism evidence="6 7">
    <name type="scientific">Nocardioides humi</name>
    <dbReference type="NCBI Taxonomy" id="449461"/>
    <lineage>
        <taxon>Bacteria</taxon>
        <taxon>Bacillati</taxon>
        <taxon>Actinomycetota</taxon>
        <taxon>Actinomycetes</taxon>
        <taxon>Propionibacteriales</taxon>
        <taxon>Nocardioidaceae</taxon>
        <taxon>Nocardioides</taxon>
    </lineage>
</organism>
<reference evidence="6 7" key="1">
    <citation type="journal article" date="2019" name="Int. J. Syst. Evol. Microbiol.">
        <title>The Global Catalogue of Microorganisms (GCM) 10K type strain sequencing project: providing services to taxonomists for standard genome sequencing and annotation.</title>
        <authorList>
            <consortium name="The Broad Institute Genomics Platform"/>
            <consortium name="The Broad Institute Genome Sequencing Center for Infectious Disease"/>
            <person name="Wu L."/>
            <person name="Ma J."/>
        </authorList>
    </citation>
    <scope>NUCLEOTIDE SEQUENCE [LARGE SCALE GENOMIC DNA]</scope>
    <source>
        <strain evidence="6 7">JCM 14942</strain>
    </source>
</reference>
<evidence type="ECO:0000256" key="4">
    <source>
        <dbReference type="ARBA" id="ARBA00023125"/>
    </source>
</evidence>
<gene>
    <name evidence="6" type="ORF">GCM10009788_37930</name>
</gene>